<reference evidence="3 4" key="1">
    <citation type="submission" date="2019-04" db="EMBL/GenBank/DDBJ databases">
        <title>Streptomyces rhizosphaericola sp. nov., an actinobacterium isolated from the wheat rhizosphere.</title>
        <authorList>
            <person name="Vargas Hoyos H.A."/>
            <person name="Santos S.N."/>
            <person name="Genuario D.B."/>
            <person name="Melo I.S."/>
            <person name="Da Silva L.J."/>
            <person name="Da Silva F.S.P."/>
            <person name="Zucchi T.D."/>
        </authorList>
    </citation>
    <scope>NUCLEOTIDE SEQUENCE [LARGE SCALE GENOMIC DNA]</scope>
    <source>
        <strain evidence="3 4">1AS2c</strain>
    </source>
</reference>
<protein>
    <recommendedName>
        <fullName evidence="5">Mce-associated membrane protein</fullName>
    </recommendedName>
</protein>
<evidence type="ECO:0008006" key="5">
    <source>
        <dbReference type="Google" id="ProtNLM"/>
    </source>
</evidence>
<sequence>MRLRTGTGTRPRLLGGWAVLLAAALVCGLGAWSYAQARGDRTLAYAEARDAALAEGRRHMATLNTLDGKDAAGVSTGLRAWREASTGPLHDELERSSAADARTLTTAGDTAEATVTSAALTALDDRTGTAELIATVDVEVTPRTGAPGTQRKRFTATLARTGDGWKVKALTAMAAGEDDG</sequence>
<dbReference type="PANTHER" id="PTHR37042">
    <property type="entry name" value="OUTER MEMBRANE PROTEIN RV1973"/>
    <property type="match status" value="1"/>
</dbReference>
<evidence type="ECO:0000313" key="4">
    <source>
        <dbReference type="Proteomes" id="UP000306274"/>
    </source>
</evidence>
<keyword evidence="4" id="KW-1185">Reference proteome</keyword>
<gene>
    <name evidence="3" type="ORF">E5Z02_06555</name>
</gene>
<accession>A0ABY2PJ68</accession>
<comment type="subcellular location">
    <subcellularLocation>
        <location evidence="1">Membrane</location>
    </subcellularLocation>
</comment>
<comment type="caution">
    <text evidence="3">The sequence shown here is derived from an EMBL/GenBank/DDBJ whole genome shotgun (WGS) entry which is preliminary data.</text>
</comment>
<evidence type="ECO:0000256" key="2">
    <source>
        <dbReference type="ARBA" id="ARBA00023136"/>
    </source>
</evidence>
<evidence type="ECO:0000256" key="1">
    <source>
        <dbReference type="ARBA" id="ARBA00004370"/>
    </source>
</evidence>
<dbReference type="SUPFAM" id="SSF54427">
    <property type="entry name" value="NTF2-like"/>
    <property type="match status" value="1"/>
</dbReference>
<organism evidence="3 4">
    <name type="scientific">Streptomyces rhizosphaericola</name>
    <dbReference type="NCBI Taxonomy" id="2564098"/>
    <lineage>
        <taxon>Bacteria</taxon>
        <taxon>Bacillati</taxon>
        <taxon>Actinomycetota</taxon>
        <taxon>Actinomycetes</taxon>
        <taxon>Kitasatosporales</taxon>
        <taxon>Streptomycetaceae</taxon>
        <taxon>Streptomyces</taxon>
    </lineage>
</organism>
<proteinExistence type="predicted"/>
<dbReference type="Proteomes" id="UP000306274">
    <property type="component" value="Unassembled WGS sequence"/>
</dbReference>
<dbReference type="EMBL" id="SRZK01000039">
    <property type="protein sequence ID" value="TGZ11095.1"/>
    <property type="molecule type" value="Genomic_DNA"/>
</dbReference>
<keyword evidence="2" id="KW-0472">Membrane</keyword>
<dbReference type="PANTHER" id="PTHR37042:SF4">
    <property type="entry name" value="OUTER MEMBRANE PROTEIN RV1973"/>
    <property type="match status" value="1"/>
</dbReference>
<name>A0ABY2PJ68_9ACTN</name>
<dbReference type="RefSeq" id="WP_028418695.1">
    <property type="nucleotide sequence ID" value="NZ_JBLLLL010000004.1"/>
</dbReference>
<evidence type="ECO:0000313" key="3">
    <source>
        <dbReference type="EMBL" id="TGZ11095.1"/>
    </source>
</evidence>
<dbReference type="InterPro" id="IPR032710">
    <property type="entry name" value="NTF2-like_dom_sf"/>
</dbReference>